<feature type="transmembrane region" description="Helical" evidence="5">
    <location>
        <begin position="12"/>
        <end position="43"/>
    </location>
</feature>
<keyword evidence="3 5" id="KW-1133">Transmembrane helix</keyword>
<evidence type="ECO:0008006" key="8">
    <source>
        <dbReference type="Google" id="ProtNLM"/>
    </source>
</evidence>
<dbReference type="Proteomes" id="UP000078390">
    <property type="component" value="Unassembled WGS sequence"/>
</dbReference>
<dbReference type="PANTHER" id="PTHR33514">
    <property type="entry name" value="PROTEIN ABCI12, CHLOROPLASTIC"/>
    <property type="match status" value="1"/>
</dbReference>
<comment type="caution">
    <text evidence="6">The sequence shown here is derived from an EMBL/GenBank/DDBJ whole genome shotgun (WGS) entry which is preliminary data.</text>
</comment>
<dbReference type="InterPro" id="IPR003339">
    <property type="entry name" value="ABC/ECF_trnsptr_transmembrane"/>
</dbReference>
<feature type="transmembrane region" description="Helical" evidence="5">
    <location>
        <begin position="103"/>
        <end position="123"/>
    </location>
</feature>
<dbReference type="EMBL" id="LWLG01000002">
    <property type="protein sequence ID" value="OAQ21208.1"/>
    <property type="molecule type" value="Genomic_DNA"/>
</dbReference>
<dbReference type="PANTHER" id="PTHR33514:SF13">
    <property type="entry name" value="PROTEIN ABCI12, CHLOROPLASTIC"/>
    <property type="match status" value="1"/>
</dbReference>
<dbReference type="RefSeq" id="WP_068668849.1">
    <property type="nucleotide sequence ID" value="NZ_LWLG01000002.1"/>
</dbReference>
<reference evidence="6 7" key="1">
    <citation type="submission" date="2016-04" db="EMBL/GenBank/DDBJ databases">
        <title>Genome analysis of Thermosulfurimonas dismutans, the first thermophilic sulfur-disproportionating bacterium of the phylum Thermodesulfobacteria.</title>
        <authorList>
            <person name="Mardanov A.V."/>
            <person name="Beletsky A.V."/>
            <person name="Kadnikov V.V."/>
            <person name="Slobodkin A.I."/>
            <person name="Ravin N.V."/>
        </authorList>
    </citation>
    <scope>NUCLEOTIDE SEQUENCE [LARGE SCALE GENOMIC DNA]</scope>
    <source>
        <strain evidence="6 7">S95</strain>
    </source>
</reference>
<evidence type="ECO:0000256" key="4">
    <source>
        <dbReference type="ARBA" id="ARBA00023136"/>
    </source>
</evidence>
<organism evidence="6 7">
    <name type="scientific">Thermosulfurimonas dismutans</name>
    <dbReference type="NCBI Taxonomy" id="999894"/>
    <lineage>
        <taxon>Bacteria</taxon>
        <taxon>Pseudomonadati</taxon>
        <taxon>Thermodesulfobacteriota</taxon>
        <taxon>Thermodesulfobacteria</taxon>
        <taxon>Thermodesulfobacteriales</taxon>
        <taxon>Thermodesulfobacteriaceae</taxon>
        <taxon>Thermosulfurimonas</taxon>
    </lineage>
</organism>
<dbReference type="AlphaFoldDB" id="A0A179D6H4"/>
<evidence type="ECO:0000313" key="6">
    <source>
        <dbReference type="EMBL" id="OAQ21208.1"/>
    </source>
</evidence>
<gene>
    <name evidence="6" type="ORF">TDIS_0428</name>
</gene>
<comment type="subcellular location">
    <subcellularLocation>
        <location evidence="1">Membrane</location>
        <topology evidence="1">Multi-pass membrane protein</topology>
    </subcellularLocation>
</comment>
<feature type="transmembrane region" description="Helical" evidence="5">
    <location>
        <begin position="235"/>
        <end position="258"/>
    </location>
</feature>
<dbReference type="GO" id="GO:0005886">
    <property type="term" value="C:plasma membrane"/>
    <property type="evidence" value="ECO:0007669"/>
    <property type="project" value="TreeGrafter"/>
</dbReference>
<dbReference type="Pfam" id="PF02361">
    <property type="entry name" value="CbiQ"/>
    <property type="match status" value="1"/>
</dbReference>
<evidence type="ECO:0000256" key="1">
    <source>
        <dbReference type="ARBA" id="ARBA00004141"/>
    </source>
</evidence>
<evidence type="ECO:0000256" key="5">
    <source>
        <dbReference type="SAM" id="Phobius"/>
    </source>
</evidence>
<dbReference type="CDD" id="cd16914">
    <property type="entry name" value="EcfT"/>
    <property type="match status" value="1"/>
</dbReference>
<accession>A0A179D6H4</accession>
<evidence type="ECO:0000313" key="7">
    <source>
        <dbReference type="Proteomes" id="UP000078390"/>
    </source>
</evidence>
<keyword evidence="4 5" id="KW-0472">Membrane</keyword>
<sequence>MNTRKLHPYTKFGVSFLVSGLSVILDRPLSLAVLTSLALVLLLLSRPGRQILKTYLLLTVTTVWGIMVSQGLFYQEYPRTVLFCLIPPGEHFAGLCFIKEGFLYGLIQSLRLVAALSAGLYLVTSTPQEAFFRAVSALPLPRGLTLMAVSAVRFLPTVAEDLRLIRKALRLKGYRPLKRGILYTIKVELSVIYPLLSQAVRHSRSLADALLTRGFDPLSPSRRLFLSPWPRPEKILTVLLLLLGLGVFVLKVLFWLYLQEVLYVESLRPLYALVRNFL</sequence>
<dbReference type="STRING" id="999894.TDIS_0428"/>
<feature type="transmembrane region" description="Helical" evidence="5">
    <location>
        <begin position="55"/>
        <end position="74"/>
    </location>
</feature>
<name>A0A179D6H4_9BACT</name>
<protein>
    <recommendedName>
        <fullName evidence="8">Energy-coupling factor transporter transmembrane protein EcfT</fullName>
    </recommendedName>
</protein>
<dbReference type="OrthoDB" id="1633899at2"/>
<proteinExistence type="predicted"/>
<keyword evidence="2 5" id="KW-0812">Transmembrane</keyword>
<evidence type="ECO:0000256" key="2">
    <source>
        <dbReference type="ARBA" id="ARBA00022692"/>
    </source>
</evidence>
<evidence type="ECO:0000256" key="3">
    <source>
        <dbReference type="ARBA" id="ARBA00022989"/>
    </source>
</evidence>
<keyword evidence="7" id="KW-1185">Reference proteome</keyword>